<dbReference type="GO" id="GO:0005509">
    <property type="term" value="F:calcium ion binding"/>
    <property type="evidence" value="ECO:0007669"/>
    <property type="project" value="InterPro"/>
</dbReference>
<dbReference type="PROSITE" id="PS00022">
    <property type="entry name" value="EGF_1"/>
    <property type="match status" value="5"/>
</dbReference>
<dbReference type="CDD" id="cd00054">
    <property type="entry name" value="EGF_CA"/>
    <property type="match status" value="2"/>
</dbReference>
<comment type="caution">
    <text evidence="10">Lacks conserved residue(s) required for the propagation of feature annotation.</text>
</comment>
<dbReference type="GO" id="GO:0009986">
    <property type="term" value="C:cell surface"/>
    <property type="evidence" value="ECO:0007669"/>
    <property type="project" value="TreeGrafter"/>
</dbReference>
<evidence type="ECO:0000256" key="3">
    <source>
        <dbReference type="ARBA" id="ARBA00022692"/>
    </source>
</evidence>
<dbReference type="OrthoDB" id="283575at2759"/>
<evidence type="ECO:0000256" key="11">
    <source>
        <dbReference type="SAM" id="Phobius"/>
    </source>
</evidence>
<keyword evidence="7 11" id="KW-0472">Membrane</keyword>
<dbReference type="GO" id="GO:0007411">
    <property type="term" value="P:axon guidance"/>
    <property type="evidence" value="ECO:0007669"/>
    <property type="project" value="TreeGrafter"/>
</dbReference>
<sequence>MKILRKIQKEQREPHTCICHSGWTGPDCSECIRYPGCKHGRCAKQWECECEEGWGGLFCNQDLNYCTNHRPCKNGGTCFNTGSGSFTCKCAEGFSGIDCSTFLNGCEAEGTCLNGGTCRENGTASFCLCREGWTGGRCQLQIMTCSETHCNNGGTCVEDMDRVGCLCRPGYGGATCDVLLQHDHQSCPCLNGENCADGNCVNCECNDCSGKCENGRCVDGKCICNLGYSGEFCTERVNICGTLPCANGGSCIPKLNSFECLCVKGFGGVDCSDTCDCVHGRCVNSSVIGGGVVCQCDPGFTGSKCQIANTTFTSELLKELEEEESRLSTEHVVLVVCVSVATPILVVLAVGVVVLLKKRRRDELRRNDEVARRQNQVNTVQCLGKGSDPHMILNSLECNRVKISNLDLRNSIGRVSSQTFNSSMCSDFQEQQQRNNADVATDYPRWVANAVHHSPVIHNNNRLNMVEDQKLQHLATTV</sequence>
<dbReference type="PANTHER" id="PTHR45836:SF23">
    <property type="entry name" value="NEUROGENIC LOCUS NOTCH HOMOLOG PROTEIN 1"/>
    <property type="match status" value="1"/>
</dbReference>
<accession>A0A8J2LB25</accession>
<dbReference type="GO" id="GO:0043235">
    <property type="term" value="C:receptor complex"/>
    <property type="evidence" value="ECO:0007669"/>
    <property type="project" value="TreeGrafter"/>
</dbReference>
<protein>
    <recommendedName>
        <fullName evidence="12">EGF-like domain-containing protein</fullName>
    </recommendedName>
</protein>
<feature type="disulfide bond" evidence="10">
    <location>
        <begin position="129"/>
        <end position="138"/>
    </location>
</feature>
<feature type="domain" description="EGF-like" evidence="12">
    <location>
        <begin position="62"/>
        <end position="100"/>
    </location>
</feature>
<feature type="disulfide bond" evidence="10">
    <location>
        <begin position="167"/>
        <end position="176"/>
    </location>
</feature>
<dbReference type="SMART" id="SM00181">
    <property type="entry name" value="EGF"/>
    <property type="match status" value="7"/>
</dbReference>
<evidence type="ECO:0000313" key="14">
    <source>
        <dbReference type="Proteomes" id="UP000708208"/>
    </source>
</evidence>
<dbReference type="PROSITE" id="PS50026">
    <property type="entry name" value="EGF_3"/>
    <property type="match status" value="4"/>
</dbReference>
<reference evidence="13" key="1">
    <citation type="submission" date="2021-06" db="EMBL/GenBank/DDBJ databases">
        <authorList>
            <person name="Hodson N. C."/>
            <person name="Mongue J. A."/>
            <person name="Jaron S. K."/>
        </authorList>
    </citation>
    <scope>NUCLEOTIDE SEQUENCE</scope>
</reference>
<comment type="caution">
    <text evidence="13">The sequence shown here is derived from an EMBL/GenBank/DDBJ whole genome shotgun (WGS) entry which is preliminary data.</text>
</comment>
<feature type="domain" description="EGF-like" evidence="12">
    <location>
        <begin position="141"/>
        <end position="177"/>
    </location>
</feature>
<evidence type="ECO:0000256" key="8">
    <source>
        <dbReference type="ARBA" id="ARBA00023157"/>
    </source>
</evidence>
<comment type="subcellular location">
    <subcellularLocation>
        <location evidence="1">Membrane</location>
        <topology evidence="1">Single-pass type I membrane protein</topology>
    </subcellularLocation>
</comment>
<gene>
    <name evidence="13" type="ORF">AFUS01_LOCUS38786</name>
</gene>
<evidence type="ECO:0000256" key="5">
    <source>
        <dbReference type="ARBA" id="ARBA00022737"/>
    </source>
</evidence>
<evidence type="ECO:0000256" key="6">
    <source>
        <dbReference type="ARBA" id="ARBA00022989"/>
    </source>
</evidence>
<dbReference type="InterPro" id="IPR013032">
    <property type="entry name" value="EGF-like_CS"/>
</dbReference>
<evidence type="ECO:0000256" key="10">
    <source>
        <dbReference type="PROSITE-ProRule" id="PRU00076"/>
    </source>
</evidence>
<dbReference type="GO" id="GO:0005886">
    <property type="term" value="C:plasma membrane"/>
    <property type="evidence" value="ECO:0007669"/>
    <property type="project" value="TreeGrafter"/>
</dbReference>
<name>A0A8J2LB25_9HEXA</name>
<keyword evidence="3 11" id="KW-0812">Transmembrane</keyword>
<feature type="domain" description="EGF-like" evidence="12">
    <location>
        <begin position="102"/>
        <end position="139"/>
    </location>
</feature>
<dbReference type="EMBL" id="CAJVCH010549303">
    <property type="protein sequence ID" value="CAG7828889.1"/>
    <property type="molecule type" value="Genomic_DNA"/>
</dbReference>
<dbReference type="InterPro" id="IPR000742">
    <property type="entry name" value="EGF"/>
</dbReference>
<dbReference type="Proteomes" id="UP000708208">
    <property type="component" value="Unassembled WGS sequence"/>
</dbReference>
<feature type="transmembrane region" description="Helical" evidence="11">
    <location>
        <begin position="332"/>
        <end position="356"/>
    </location>
</feature>
<keyword evidence="8 10" id="KW-1015">Disulfide bond</keyword>
<organism evidence="13 14">
    <name type="scientific">Allacma fusca</name>
    <dbReference type="NCBI Taxonomy" id="39272"/>
    <lineage>
        <taxon>Eukaryota</taxon>
        <taxon>Metazoa</taxon>
        <taxon>Ecdysozoa</taxon>
        <taxon>Arthropoda</taxon>
        <taxon>Hexapoda</taxon>
        <taxon>Collembola</taxon>
        <taxon>Symphypleona</taxon>
        <taxon>Sminthuridae</taxon>
        <taxon>Allacma</taxon>
    </lineage>
</organism>
<dbReference type="InterPro" id="IPR051355">
    <property type="entry name" value="Notch/Slit_guidance"/>
</dbReference>
<keyword evidence="2 10" id="KW-0245">EGF-like domain</keyword>
<dbReference type="SMART" id="SM00179">
    <property type="entry name" value="EGF_CA"/>
    <property type="match status" value="2"/>
</dbReference>
<dbReference type="PROSITE" id="PS01186">
    <property type="entry name" value="EGF_2"/>
    <property type="match status" value="4"/>
</dbReference>
<feature type="disulfide bond" evidence="10">
    <location>
        <begin position="262"/>
        <end position="271"/>
    </location>
</feature>
<dbReference type="InterPro" id="IPR001881">
    <property type="entry name" value="EGF-like_Ca-bd_dom"/>
</dbReference>
<evidence type="ECO:0000259" key="12">
    <source>
        <dbReference type="PROSITE" id="PS50026"/>
    </source>
</evidence>
<dbReference type="Pfam" id="PF00008">
    <property type="entry name" value="EGF"/>
    <property type="match status" value="2"/>
</dbReference>
<keyword evidence="4" id="KW-0732">Signal</keyword>
<evidence type="ECO:0000313" key="13">
    <source>
        <dbReference type="EMBL" id="CAG7828889.1"/>
    </source>
</evidence>
<dbReference type="AlphaFoldDB" id="A0A8J2LB25"/>
<evidence type="ECO:0000256" key="7">
    <source>
        <dbReference type="ARBA" id="ARBA00023136"/>
    </source>
</evidence>
<dbReference type="FunFam" id="2.10.25.10:FF:000018">
    <property type="entry name" value="Delta-like 1"/>
    <property type="match status" value="1"/>
</dbReference>
<evidence type="ECO:0000256" key="4">
    <source>
        <dbReference type="ARBA" id="ARBA00022729"/>
    </source>
</evidence>
<dbReference type="Pfam" id="PF12661">
    <property type="entry name" value="hEGF"/>
    <property type="match status" value="3"/>
</dbReference>
<evidence type="ECO:0000256" key="2">
    <source>
        <dbReference type="ARBA" id="ARBA00022536"/>
    </source>
</evidence>
<keyword evidence="14" id="KW-1185">Reference proteome</keyword>
<dbReference type="GO" id="GO:0007219">
    <property type="term" value="P:Notch signaling pathway"/>
    <property type="evidence" value="ECO:0007669"/>
    <property type="project" value="TreeGrafter"/>
</dbReference>
<evidence type="ECO:0000256" key="9">
    <source>
        <dbReference type="ARBA" id="ARBA00023180"/>
    </source>
</evidence>
<proteinExistence type="predicted"/>
<evidence type="ECO:0000256" key="1">
    <source>
        <dbReference type="ARBA" id="ARBA00004479"/>
    </source>
</evidence>
<dbReference type="Pfam" id="PF21700">
    <property type="entry name" value="EGF_DL_JAG"/>
    <property type="match status" value="1"/>
</dbReference>
<dbReference type="FunFam" id="2.10.25.10:FF:000064">
    <property type="entry name" value="Delta-like protein"/>
    <property type="match status" value="1"/>
</dbReference>
<feature type="disulfide bond" evidence="10">
    <location>
        <begin position="90"/>
        <end position="99"/>
    </location>
</feature>
<feature type="domain" description="EGF-like" evidence="12">
    <location>
        <begin position="236"/>
        <end position="272"/>
    </location>
</feature>
<keyword evidence="5" id="KW-0677">Repeat</keyword>
<keyword evidence="9" id="KW-0325">Glycoprotein</keyword>
<dbReference type="PANTHER" id="PTHR45836">
    <property type="entry name" value="SLIT HOMOLOG"/>
    <property type="match status" value="1"/>
</dbReference>
<keyword evidence="6 11" id="KW-1133">Transmembrane helix</keyword>